<dbReference type="EMBL" id="JAVRJZ010000008">
    <property type="protein sequence ID" value="KAK2719844.1"/>
    <property type="molecule type" value="Genomic_DNA"/>
</dbReference>
<name>A0AA88I464_ARTSF</name>
<dbReference type="Proteomes" id="UP001187531">
    <property type="component" value="Unassembled WGS sequence"/>
</dbReference>
<feature type="region of interest" description="Disordered" evidence="1">
    <location>
        <begin position="1"/>
        <end position="22"/>
    </location>
</feature>
<evidence type="ECO:0000313" key="3">
    <source>
        <dbReference type="Proteomes" id="UP001187531"/>
    </source>
</evidence>
<sequence length="108" mass="12567">MFCGPSSMRELNPSKSTGPDNLHPKLLKELATVITEPLVYVYIYATFLENEDLKILIEKQFGFLKERSAEIQLLCSTDDWKKNIDKGFQIDLIYLDLKKAFFQKCRET</sequence>
<reference evidence="2" key="1">
    <citation type="submission" date="2023-07" db="EMBL/GenBank/DDBJ databases">
        <title>Chromosome-level genome assembly of Artemia franciscana.</title>
        <authorList>
            <person name="Jo E."/>
        </authorList>
    </citation>
    <scope>NUCLEOTIDE SEQUENCE</scope>
    <source>
        <tissue evidence="2">Whole body</tissue>
    </source>
</reference>
<accession>A0AA88I464</accession>
<organism evidence="2 3">
    <name type="scientific">Artemia franciscana</name>
    <name type="common">Brine shrimp</name>
    <name type="synonym">Artemia sanfranciscana</name>
    <dbReference type="NCBI Taxonomy" id="6661"/>
    <lineage>
        <taxon>Eukaryota</taxon>
        <taxon>Metazoa</taxon>
        <taxon>Ecdysozoa</taxon>
        <taxon>Arthropoda</taxon>
        <taxon>Crustacea</taxon>
        <taxon>Branchiopoda</taxon>
        <taxon>Anostraca</taxon>
        <taxon>Artemiidae</taxon>
        <taxon>Artemia</taxon>
    </lineage>
</organism>
<keyword evidence="3" id="KW-1185">Reference proteome</keyword>
<evidence type="ECO:0000313" key="2">
    <source>
        <dbReference type="EMBL" id="KAK2719844.1"/>
    </source>
</evidence>
<gene>
    <name evidence="2" type="ORF">QYM36_005350</name>
</gene>
<dbReference type="AlphaFoldDB" id="A0AA88I464"/>
<evidence type="ECO:0000256" key="1">
    <source>
        <dbReference type="SAM" id="MobiDB-lite"/>
    </source>
</evidence>
<proteinExistence type="predicted"/>
<comment type="caution">
    <text evidence="2">The sequence shown here is derived from an EMBL/GenBank/DDBJ whole genome shotgun (WGS) entry which is preliminary data.</text>
</comment>
<protein>
    <submittedName>
        <fullName evidence="2">Uncharacterized protein</fullName>
    </submittedName>
</protein>